<organism evidence="2 3">
    <name type="scientific">Uliginosibacterium silvisoli</name>
    <dbReference type="NCBI Taxonomy" id="3114758"/>
    <lineage>
        <taxon>Bacteria</taxon>
        <taxon>Pseudomonadati</taxon>
        <taxon>Pseudomonadota</taxon>
        <taxon>Betaproteobacteria</taxon>
        <taxon>Rhodocyclales</taxon>
        <taxon>Zoogloeaceae</taxon>
        <taxon>Uliginosibacterium</taxon>
    </lineage>
</organism>
<evidence type="ECO:0000313" key="2">
    <source>
        <dbReference type="EMBL" id="MEC5384664.1"/>
    </source>
</evidence>
<name>A0ABU6JZ18_9RHOO</name>
<evidence type="ECO:0000313" key="3">
    <source>
        <dbReference type="Proteomes" id="UP001331561"/>
    </source>
</evidence>
<keyword evidence="1" id="KW-1133">Transmembrane helix</keyword>
<dbReference type="RefSeq" id="WP_327597635.1">
    <property type="nucleotide sequence ID" value="NZ_JAYXHS010000001.1"/>
</dbReference>
<gene>
    <name evidence="2" type="ORF">VVD49_02960</name>
</gene>
<comment type="caution">
    <text evidence="2">The sequence shown here is derived from an EMBL/GenBank/DDBJ whole genome shotgun (WGS) entry which is preliminary data.</text>
</comment>
<evidence type="ECO:0000256" key="1">
    <source>
        <dbReference type="SAM" id="Phobius"/>
    </source>
</evidence>
<dbReference type="EMBL" id="JAYXHS010000001">
    <property type="protein sequence ID" value="MEC5384664.1"/>
    <property type="molecule type" value="Genomic_DNA"/>
</dbReference>
<feature type="transmembrane region" description="Helical" evidence="1">
    <location>
        <begin position="39"/>
        <end position="72"/>
    </location>
</feature>
<protein>
    <recommendedName>
        <fullName evidence="4">Integral membrane plasmid transfer protein</fullName>
    </recommendedName>
</protein>
<evidence type="ECO:0008006" key="4">
    <source>
        <dbReference type="Google" id="ProtNLM"/>
    </source>
</evidence>
<sequence length="151" mass="16081">MQPHSSTRLSDAERMACATTAAFLRSVLGLRPMSLGVAALSFAGLYLCSGATVTLLFLGCFLATVPVLYLLFRVELDAGLFERLAAPEAGEEPLPSMDLALLKLGLLKAVAPRPLDDRLRGTRRLALRTLSLIAAQLVVLCVAVIVVASMK</sequence>
<accession>A0ABU6JZ18</accession>
<keyword evidence="1" id="KW-0472">Membrane</keyword>
<reference evidence="2 3" key="1">
    <citation type="submission" date="2024-01" db="EMBL/GenBank/DDBJ databases">
        <title>Uliginosibacterium soil sp. nov.</title>
        <authorList>
            <person name="Lv Y."/>
        </authorList>
    </citation>
    <scope>NUCLEOTIDE SEQUENCE [LARGE SCALE GENOMIC DNA]</scope>
    <source>
        <strain evidence="2 3">H3</strain>
    </source>
</reference>
<keyword evidence="3" id="KW-1185">Reference proteome</keyword>
<proteinExistence type="predicted"/>
<keyword evidence="1" id="KW-0812">Transmembrane</keyword>
<feature type="transmembrane region" description="Helical" evidence="1">
    <location>
        <begin position="125"/>
        <end position="148"/>
    </location>
</feature>
<dbReference type="Proteomes" id="UP001331561">
    <property type="component" value="Unassembled WGS sequence"/>
</dbReference>